<evidence type="ECO:0000256" key="2">
    <source>
        <dbReference type="ARBA" id="ARBA00004718"/>
    </source>
</evidence>
<evidence type="ECO:0000313" key="12">
    <source>
        <dbReference type="EMBL" id="GAB1226139.1"/>
    </source>
</evidence>
<feature type="domain" description="SP-RING-type" evidence="11">
    <location>
        <begin position="127"/>
        <end position="212"/>
    </location>
</feature>
<evidence type="ECO:0000256" key="4">
    <source>
        <dbReference type="ARBA" id="ARBA00022679"/>
    </source>
</evidence>
<dbReference type="InterPro" id="IPR013083">
    <property type="entry name" value="Znf_RING/FYVE/PHD"/>
</dbReference>
<protein>
    <recommendedName>
        <fullName evidence="11">SP-RING-type domain-containing protein</fullName>
    </recommendedName>
</protein>
<proteinExistence type="inferred from homology"/>
<dbReference type="PROSITE" id="PS51044">
    <property type="entry name" value="ZF_SP_RING"/>
    <property type="match status" value="1"/>
</dbReference>
<organism evidence="12 13">
    <name type="scientific">Entamoeba nuttalli</name>
    <dbReference type="NCBI Taxonomy" id="412467"/>
    <lineage>
        <taxon>Eukaryota</taxon>
        <taxon>Amoebozoa</taxon>
        <taxon>Evosea</taxon>
        <taxon>Archamoebae</taxon>
        <taxon>Mastigamoebida</taxon>
        <taxon>Entamoebidae</taxon>
        <taxon>Entamoeba</taxon>
    </lineage>
</organism>
<comment type="similarity">
    <text evidence="3">Belongs to the NSE2 family.</text>
</comment>
<evidence type="ECO:0000256" key="10">
    <source>
        <dbReference type="PROSITE-ProRule" id="PRU00452"/>
    </source>
</evidence>
<keyword evidence="9" id="KW-0539">Nucleus</keyword>
<dbReference type="PANTHER" id="PTHR21330">
    <property type="entry name" value="E3 SUMO-PROTEIN LIGASE NSE2"/>
    <property type="match status" value="1"/>
</dbReference>
<accession>A0ABQ0DTG4</accession>
<dbReference type="Proteomes" id="UP001628156">
    <property type="component" value="Unassembled WGS sequence"/>
</dbReference>
<name>A0ABQ0DTG4_9EUKA</name>
<evidence type="ECO:0000256" key="8">
    <source>
        <dbReference type="ARBA" id="ARBA00022833"/>
    </source>
</evidence>
<evidence type="ECO:0000256" key="6">
    <source>
        <dbReference type="ARBA" id="ARBA00022771"/>
    </source>
</evidence>
<comment type="subcellular location">
    <subcellularLocation>
        <location evidence="1">Nucleus</location>
    </subcellularLocation>
</comment>
<dbReference type="PANTHER" id="PTHR21330:SF1">
    <property type="entry name" value="E3 SUMO-PROTEIN LIGASE NSE2"/>
    <property type="match status" value="1"/>
</dbReference>
<evidence type="ECO:0000256" key="9">
    <source>
        <dbReference type="ARBA" id="ARBA00023242"/>
    </source>
</evidence>
<comment type="caution">
    <text evidence="12">The sequence shown here is derived from an EMBL/GenBank/DDBJ whole genome shotgun (WGS) entry which is preliminary data.</text>
</comment>
<comment type="pathway">
    <text evidence="2">Protein modification; protein sumoylation.</text>
</comment>
<evidence type="ECO:0000256" key="7">
    <source>
        <dbReference type="ARBA" id="ARBA00022786"/>
    </source>
</evidence>
<evidence type="ECO:0000313" key="13">
    <source>
        <dbReference type="Proteomes" id="UP001628156"/>
    </source>
</evidence>
<evidence type="ECO:0000259" key="11">
    <source>
        <dbReference type="PROSITE" id="PS51044"/>
    </source>
</evidence>
<keyword evidence="7" id="KW-0833">Ubl conjugation pathway</keyword>
<dbReference type="Pfam" id="PF11789">
    <property type="entry name" value="zf-Nse"/>
    <property type="match status" value="1"/>
</dbReference>
<dbReference type="CDD" id="cd16651">
    <property type="entry name" value="SPL-RING_NSE2"/>
    <property type="match status" value="1"/>
</dbReference>
<keyword evidence="13" id="KW-1185">Reference proteome</keyword>
<evidence type="ECO:0000256" key="5">
    <source>
        <dbReference type="ARBA" id="ARBA00022723"/>
    </source>
</evidence>
<evidence type="ECO:0000256" key="3">
    <source>
        <dbReference type="ARBA" id="ARBA00008212"/>
    </source>
</evidence>
<keyword evidence="4" id="KW-0808">Transferase</keyword>
<gene>
    <name evidence="12" type="ORF">ENUP19_0275G0036</name>
</gene>
<keyword evidence="8" id="KW-0862">Zinc</keyword>
<dbReference type="InterPro" id="IPR026846">
    <property type="entry name" value="Nse2(Mms21)"/>
</dbReference>
<evidence type="ECO:0000256" key="1">
    <source>
        <dbReference type="ARBA" id="ARBA00004123"/>
    </source>
</evidence>
<sequence>MSQTEVIDTIHDNEKNRKRITEYIESLIDCAETYTQTEEVPDPNVLQQYKETLKSMLELESKLNGHLAALRRSQDNPDAIEDERAFKAEYKQAVINNTETIGDDHPKIKEMKRRIWYARHSEPYFEDENEGVIISNTRSFICPLTKKPFVNPVKAQVCGHVFSKQAIYNLIGRNKTIKCPVAGCDHSFGMNDLIEDYETQHAMDREKKNAMSEDSSSEAELV</sequence>
<dbReference type="EMBL" id="BAAFRS010000275">
    <property type="protein sequence ID" value="GAB1226139.1"/>
    <property type="molecule type" value="Genomic_DNA"/>
</dbReference>
<dbReference type="InterPro" id="IPR004181">
    <property type="entry name" value="Znf_MIZ"/>
</dbReference>
<dbReference type="Gene3D" id="3.30.40.10">
    <property type="entry name" value="Zinc/RING finger domain, C3HC4 (zinc finger)"/>
    <property type="match status" value="1"/>
</dbReference>
<keyword evidence="6 10" id="KW-0863">Zinc-finger</keyword>
<keyword evidence="5" id="KW-0479">Metal-binding</keyword>
<dbReference type="SUPFAM" id="SSF57850">
    <property type="entry name" value="RING/U-box"/>
    <property type="match status" value="1"/>
</dbReference>
<reference evidence="12 13" key="1">
    <citation type="journal article" date="2019" name="PLoS Negl. Trop. Dis.">
        <title>Whole genome sequencing of Entamoeba nuttalli reveals mammalian host-related molecular signatures and a novel octapeptide-repeat surface protein.</title>
        <authorList>
            <person name="Tanaka M."/>
            <person name="Makiuchi T."/>
            <person name="Komiyama T."/>
            <person name="Shiina T."/>
            <person name="Osaki K."/>
            <person name="Tachibana H."/>
        </authorList>
    </citation>
    <scope>NUCLEOTIDE SEQUENCE [LARGE SCALE GENOMIC DNA]</scope>
    <source>
        <strain evidence="12 13">P19-061405</strain>
    </source>
</reference>